<feature type="region of interest" description="Disordered" evidence="1">
    <location>
        <begin position="1"/>
        <end position="28"/>
    </location>
</feature>
<sequence>MDEKIEPQVPRNTSATHEIPEPQFNSRKKKLNHKFQITLQPPMKFQQRQPAFGAYLLGHDPVNLPATNQVTELPPAQGCHNRDRRRAGAKDRRQAIPVLLGC</sequence>
<evidence type="ECO:0000313" key="2">
    <source>
        <dbReference type="EMBL" id="KAG8185103.1"/>
    </source>
</evidence>
<keyword evidence="3" id="KW-1185">Reference proteome</keyword>
<feature type="region of interest" description="Disordered" evidence="1">
    <location>
        <begin position="71"/>
        <end position="92"/>
    </location>
</feature>
<dbReference type="EMBL" id="JAFNEN010000347">
    <property type="protein sequence ID" value="KAG8185103.1"/>
    <property type="molecule type" value="Genomic_DNA"/>
</dbReference>
<comment type="caution">
    <text evidence="2">The sequence shown here is derived from an EMBL/GenBank/DDBJ whole genome shotgun (WGS) entry which is preliminary data.</text>
</comment>
<evidence type="ECO:0000256" key="1">
    <source>
        <dbReference type="SAM" id="MobiDB-lite"/>
    </source>
</evidence>
<gene>
    <name evidence="2" type="ORF">JTE90_014578</name>
</gene>
<reference evidence="2 3" key="1">
    <citation type="journal article" date="2022" name="Nat. Ecol. Evol.">
        <title>A masculinizing supergene underlies an exaggerated male reproductive morph in a spider.</title>
        <authorList>
            <person name="Hendrickx F."/>
            <person name="De Corte Z."/>
            <person name="Sonet G."/>
            <person name="Van Belleghem S.M."/>
            <person name="Kostlbacher S."/>
            <person name="Vangestel C."/>
        </authorList>
    </citation>
    <scope>NUCLEOTIDE SEQUENCE [LARGE SCALE GENOMIC DNA]</scope>
    <source>
        <tissue evidence="2">Whole body</tissue>
    </source>
</reference>
<evidence type="ECO:0000313" key="3">
    <source>
        <dbReference type="Proteomes" id="UP000827092"/>
    </source>
</evidence>
<accession>A0AAV6UMS3</accession>
<organism evidence="2 3">
    <name type="scientific">Oedothorax gibbosus</name>
    <dbReference type="NCBI Taxonomy" id="931172"/>
    <lineage>
        <taxon>Eukaryota</taxon>
        <taxon>Metazoa</taxon>
        <taxon>Ecdysozoa</taxon>
        <taxon>Arthropoda</taxon>
        <taxon>Chelicerata</taxon>
        <taxon>Arachnida</taxon>
        <taxon>Araneae</taxon>
        <taxon>Araneomorphae</taxon>
        <taxon>Entelegynae</taxon>
        <taxon>Araneoidea</taxon>
        <taxon>Linyphiidae</taxon>
        <taxon>Erigoninae</taxon>
        <taxon>Oedothorax</taxon>
    </lineage>
</organism>
<dbReference type="Proteomes" id="UP000827092">
    <property type="component" value="Unassembled WGS sequence"/>
</dbReference>
<protein>
    <submittedName>
        <fullName evidence="2">Uncharacterized protein</fullName>
    </submittedName>
</protein>
<name>A0AAV6UMS3_9ARAC</name>
<proteinExistence type="predicted"/>
<dbReference type="AlphaFoldDB" id="A0AAV6UMS3"/>